<dbReference type="EMBL" id="SLZQ01000004">
    <property type="protein sequence ID" value="TCS37528.1"/>
    <property type="molecule type" value="Genomic_DNA"/>
</dbReference>
<keyword evidence="3" id="KW-0186">Copper</keyword>
<evidence type="ECO:0000256" key="1">
    <source>
        <dbReference type="ARBA" id="ARBA00004418"/>
    </source>
</evidence>
<dbReference type="GO" id="GO:0005507">
    <property type="term" value="F:copper ion binding"/>
    <property type="evidence" value="ECO:0007669"/>
    <property type="project" value="InterPro"/>
</dbReference>
<reference evidence="6 7" key="1">
    <citation type="submission" date="2019-03" db="EMBL/GenBank/DDBJ databases">
        <title>Genomic Encyclopedia of Type Strains, Phase IV (KMG-IV): sequencing the most valuable type-strain genomes for metagenomic binning, comparative biology and taxonomic classification.</title>
        <authorList>
            <person name="Goeker M."/>
        </authorList>
    </citation>
    <scope>NUCLEOTIDE SEQUENCE [LARGE SCALE GENOMIC DNA]</scope>
    <source>
        <strain evidence="6 7">DSM 7445</strain>
    </source>
</reference>
<organism evidence="6 7">
    <name type="scientific">Paucimonas lemoignei</name>
    <name type="common">Pseudomonas lemoignei</name>
    <dbReference type="NCBI Taxonomy" id="29443"/>
    <lineage>
        <taxon>Bacteria</taxon>
        <taxon>Pseudomonadati</taxon>
        <taxon>Pseudomonadota</taxon>
        <taxon>Betaproteobacteria</taxon>
        <taxon>Burkholderiales</taxon>
        <taxon>Burkholderiaceae</taxon>
        <taxon>Paucimonas</taxon>
    </lineage>
</organism>
<dbReference type="InterPro" id="IPR002429">
    <property type="entry name" value="CcO_II-like_C"/>
</dbReference>
<sequence length="190" mass="20994">MPAPLLPGHSASHDAAAKAESRWIIFVIAVIGLLLCLIAFTSLHWVMMPTQRIETVNPATLHLAGEFTEDNLGSAIEPDGSVTVRVVGQQYAFNPPCLLVPDKTPVRFRVTSADLIHGFIIADTNVNVMLEPGYISNFLTTFKKPAMHVMPCHEFCGVGHAGMWARVKVIDKADFFRQAQNRRRLSCVEQ</sequence>
<dbReference type="RefSeq" id="WP_132258458.1">
    <property type="nucleotide sequence ID" value="NZ_SLZQ01000004.1"/>
</dbReference>
<evidence type="ECO:0000256" key="2">
    <source>
        <dbReference type="ARBA" id="ARBA00022723"/>
    </source>
</evidence>
<comment type="caution">
    <text evidence="6">The sequence shown here is derived from an EMBL/GenBank/DDBJ whole genome shotgun (WGS) entry which is preliminary data.</text>
</comment>
<evidence type="ECO:0000313" key="6">
    <source>
        <dbReference type="EMBL" id="TCS37528.1"/>
    </source>
</evidence>
<dbReference type="PANTHER" id="PTHR42838:SF2">
    <property type="entry name" value="NITROUS-OXIDE REDUCTASE"/>
    <property type="match status" value="1"/>
</dbReference>
<evidence type="ECO:0000259" key="5">
    <source>
        <dbReference type="PROSITE" id="PS50857"/>
    </source>
</evidence>
<evidence type="ECO:0000256" key="3">
    <source>
        <dbReference type="ARBA" id="ARBA00023008"/>
    </source>
</evidence>
<dbReference type="Proteomes" id="UP000295382">
    <property type="component" value="Unassembled WGS sequence"/>
</dbReference>
<dbReference type="InterPro" id="IPR051403">
    <property type="entry name" value="NosZ/Cyto_c_oxidase_sub2"/>
</dbReference>
<dbReference type="Pfam" id="PF00116">
    <property type="entry name" value="COX2"/>
    <property type="match status" value="1"/>
</dbReference>
<dbReference type="PANTHER" id="PTHR42838">
    <property type="entry name" value="CYTOCHROME C OXIDASE SUBUNIT II"/>
    <property type="match status" value="1"/>
</dbReference>
<protein>
    <submittedName>
        <fullName evidence="6">Cytochrome c oxidase subunit 2</fullName>
    </submittedName>
</protein>
<keyword evidence="4" id="KW-1133">Transmembrane helix</keyword>
<dbReference type="SUPFAM" id="SSF49503">
    <property type="entry name" value="Cupredoxins"/>
    <property type="match status" value="1"/>
</dbReference>
<dbReference type="PROSITE" id="PS50857">
    <property type="entry name" value="COX2_CUA"/>
    <property type="match status" value="1"/>
</dbReference>
<dbReference type="AlphaFoldDB" id="A0A4R3HWL7"/>
<accession>A0A4R3HWL7</accession>
<dbReference type="GO" id="GO:0042597">
    <property type="term" value="C:periplasmic space"/>
    <property type="evidence" value="ECO:0007669"/>
    <property type="project" value="UniProtKB-SubCell"/>
</dbReference>
<dbReference type="GO" id="GO:0004129">
    <property type="term" value="F:cytochrome-c oxidase activity"/>
    <property type="evidence" value="ECO:0007669"/>
    <property type="project" value="InterPro"/>
</dbReference>
<keyword evidence="4" id="KW-0472">Membrane</keyword>
<feature type="transmembrane region" description="Helical" evidence="4">
    <location>
        <begin position="23"/>
        <end position="46"/>
    </location>
</feature>
<name>A0A4R3HWL7_PAULE</name>
<evidence type="ECO:0000256" key="4">
    <source>
        <dbReference type="SAM" id="Phobius"/>
    </source>
</evidence>
<comment type="subcellular location">
    <subcellularLocation>
        <location evidence="1">Periplasm</location>
    </subcellularLocation>
</comment>
<evidence type="ECO:0000313" key="7">
    <source>
        <dbReference type="Proteomes" id="UP000295382"/>
    </source>
</evidence>
<dbReference type="GO" id="GO:0016020">
    <property type="term" value="C:membrane"/>
    <property type="evidence" value="ECO:0007669"/>
    <property type="project" value="InterPro"/>
</dbReference>
<dbReference type="Gene3D" id="2.60.40.420">
    <property type="entry name" value="Cupredoxins - blue copper proteins"/>
    <property type="match status" value="1"/>
</dbReference>
<feature type="domain" description="Cytochrome oxidase subunit II copper A binding" evidence="5">
    <location>
        <begin position="79"/>
        <end position="181"/>
    </location>
</feature>
<keyword evidence="2" id="KW-0479">Metal-binding</keyword>
<keyword evidence="7" id="KW-1185">Reference proteome</keyword>
<keyword evidence="4" id="KW-0812">Transmembrane</keyword>
<dbReference type="InterPro" id="IPR008972">
    <property type="entry name" value="Cupredoxin"/>
</dbReference>
<dbReference type="OrthoDB" id="9759695at2"/>
<gene>
    <name evidence="6" type="ORF">EDC30_104332</name>
</gene>
<proteinExistence type="predicted"/>